<dbReference type="PANTHER" id="PTHR42939">
    <property type="entry name" value="ABC TRANSPORTER ATP-BINDING PROTEIN ALBC-RELATED"/>
    <property type="match status" value="1"/>
</dbReference>
<dbReference type="InterPro" id="IPR017871">
    <property type="entry name" value="ABC_transporter-like_CS"/>
</dbReference>
<dbReference type="InterPro" id="IPR027417">
    <property type="entry name" value="P-loop_NTPase"/>
</dbReference>
<evidence type="ECO:0000256" key="2">
    <source>
        <dbReference type="ARBA" id="ARBA00022741"/>
    </source>
</evidence>
<comment type="caution">
    <text evidence="5">The sequence shown here is derived from an EMBL/GenBank/DDBJ whole genome shotgun (WGS) entry which is preliminary data.</text>
</comment>
<keyword evidence="1" id="KW-0813">Transport</keyword>
<dbReference type="PROSITE" id="PS00211">
    <property type="entry name" value="ABC_TRANSPORTER_1"/>
    <property type="match status" value="1"/>
</dbReference>
<dbReference type="InterPro" id="IPR051782">
    <property type="entry name" value="ABC_Transporter_VariousFunc"/>
</dbReference>
<feature type="domain" description="ABC transporter" evidence="4">
    <location>
        <begin position="2"/>
        <end position="231"/>
    </location>
</feature>
<evidence type="ECO:0000313" key="6">
    <source>
        <dbReference type="Proteomes" id="UP000659496"/>
    </source>
</evidence>
<reference evidence="5 6" key="1">
    <citation type="submission" date="2020-08" db="EMBL/GenBank/DDBJ databases">
        <title>A Genomic Blueprint of the Chicken Gut Microbiome.</title>
        <authorList>
            <person name="Gilroy R."/>
            <person name="Ravi A."/>
            <person name="Getino M."/>
            <person name="Pursley I."/>
            <person name="Horton D.L."/>
            <person name="Alikhan N.-F."/>
            <person name="Baker D."/>
            <person name="Gharbi K."/>
            <person name="Hall N."/>
            <person name="Watson M."/>
            <person name="Adriaenssens E.M."/>
            <person name="Foster-Nyarko E."/>
            <person name="Jarju S."/>
            <person name="Secka A."/>
            <person name="Antonio M."/>
            <person name="Oren A."/>
            <person name="Chaudhuri R."/>
            <person name="La Ragione R.M."/>
            <person name="Hildebrand F."/>
            <person name="Pallen M.J."/>
        </authorList>
    </citation>
    <scope>NUCLEOTIDE SEQUENCE [LARGE SCALE GENOMIC DNA]</scope>
    <source>
        <strain evidence="5 6">Sa3CUA8</strain>
    </source>
</reference>
<name>A0ABR8PL62_9BACL</name>
<keyword evidence="6" id="KW-1185">Reference proteome</keyword>
<accession>A0ABR8PL62</accession>
<dbReference type="PANTHER" id="PTHR42939:SF1">
    <property type="entry name" value="ABC TRANSPORTER ATP-BINDING PROTEIN ALBC-RELATED"/>
    <property type="match status" value="1"/>
</dbReference>
<dbReference type="SUPFAM" id="SSF52540">
    <property type="entry name" value="P-loop containing nucleoside triphosphate hydrolases"/>
    <property type="match status" value="1"/>
</dbReference>
<dbReference type="InterPro" id="IPR003439">
    <property type="entry name" value="ABC_transporter-like_ATP-bd"/>
</dbReference>
<dbReference type="RefSeq" id="WP_191690328.1">
    <property type="nucleotide sequence ID" value="NZ_JACSQY010000007.1"/>
</dbReference>
<protein>
    <submittedName>
        <fullName evidence="5">ABC transporter ATP-binding protein</fullName>
    </submittedName>
</protein>
<dbReference type="Pfam" id="PF00005">
    <property type="entry name" value="ABC_tran"/>
    <property type="match status" value="1"/>
</dbReference>
<evidence type="ECO:0000313" key="5">
    <source>
        <dbReference type="EMBL" id="MBD7908814.1"/>
    </source>
</evidence>
<dbReference type="PROSITE" id="PS50893">
    <property type="entry name" value="ABC_TRANSPORTER_2"/>
    <property type="match status" value="1"/>
</dbReference>
<evidence type="ECO:0000256" key="1">
    <source>
        <dbReference type="ARBA" id="ARBA00022448"/>
    </source>
</evidence>
<dbReference type="SMART" id="SM00382">
    <property type="entry name" value="AAA"/>
    <property type="match status" value="1"/>
</dbReference>
<organism evidence="5 6">
    <name type="scientific">Sporosarcina gallistercoris</name>
    <dbReference type="NCBI Taxonomy" id="2762245"/>
    <lineage>
        <taxon>Bacteria</taxon>
        <taxon>Bacillati</taxon>
        <taxon>Bacillota</taxon>
        <taxon>Bacilli</taxon>
        <taxon>Bacillales</taxon>
        <taxon>Caryophanaceae</taxon>
        <taxon>Sporosarcina</taxon>
    </lineage>
</organism>
<proteinExistence type="predicted"/>
<gene>
    <name evidence="5" type="ORF">H9659_10775</name>
</gene>
<dbReference type="Proteomes" id="UP000659496">
    <property type="component" value="Unassembled WGS sequence"/>
</dbReference>
<sequence length="296" mass="33774">MLKLTNLSIAYQNKVVLDHLNLNAEKGEIIGVAAPNGTGKTTLFNIIANYTKPDSGQVVFGGKYTYRNEKEEVLIHKHLTTFPEQKDLFDELSGTDHLKLYASMWNGTSKHVPAVIDKLQMRHYVKKKAKTYSLGMRQRLCFAMMMAADTTVMLMDEVMNGLDVTNVALISECLLDMKQEGKLVFVASHLLENLDLYADRVIFLKEGKIVHEQRFTEDREIYLKAEMNSSDYHELKTKIELPAAHMYIAEHLLCIPMGGLTLSEQTRWIERILSLYGHNLTVGPLGTVEYYEKYFS</sequence>
<keyword evidence="3 5" id="KW-0067">ATP-binding</keyword>
<dbReference type="InterPro" id="IPR003593">
    <property type="entry name" value="AAA+_ATPase"/>
</dbReference>
<keyword evidence="2" id="KW-0547">Nucleotide-binding</keyword>
<evidence type="ECO:0000256" key="3">
    <source>
        <dbReference type="ARBA" id="ARBA00022840"/>
    </source>
</evidence>
<evidence type="ECO:0000259" key="4">
    <source>
        <dbReference type="PROSITE" id="PS50893"/>
    </source>
</evidence>
<dbReference type="EMBL" id="JACSQY010000007">
    <property type="protein sequence ID" value="MBD7908814.1"/>
    <property type="molecule type" value="Genomic_DNA"/>
</dbReference>
<dbReference type="GO" id="GO:0005524">
    <property type="term" value="F:ATP binding"/>
    <property type="evidence" value="ECO:0007669"/>
    <property type="project" value="UniProtKB-KW"/>
</dbReference>
<dbReference type="Gene3D" id="3.40.50.300">
    <property type="entry name" value="P-loop containing nucleotide triphosphate hydrolases"/>
    <property type="match status" value="1"/>
</dbReference>